<dbReference type="PANTHER" id="PTHR18964:SF173">
    <property type="entry name" value="GLUCOKINASE"/>
    <property type="match status" value="1"/>
</dbReference>
<gene>
    <name evidence="1" type="ORF">ruthe_03298</name>
</gene>
<dbReference type="Proteomes" id="UP000015346">
    <property type="component" value="Unassembled WGS sequence"/>
</dbReference>
<dbReference type="InterPro" id="IPR000600">
    <property type="entry name" value="ROK"/>
</dbReference>
<dbReference type="PANTHER" id="PTHR18964">
    <property type="entry name" value="ROK (REPRESSOR, ORF, KINASE) FAMILY"/>
    <property type="match status" value="1"/>
</dbReference>
<proteinExistence type="predicted"/>
<dbReference type="PROSITE" id="PS01125">
    <property type="entry name" value="ROK"/>
    <property type="match status" value="1"/>
</dbReference>
<protein>
    <submittedName>
        <fullName evidence="1">Transcriptional regulator/sugar kinase</fullName>
    </submittedName>
</protein>
<keyword evidence="1" id="KW-0808">Transferase</keyword>
<name>S9QLU8_9RHOB</name>
<dbReference type="SUPFAM" id="SSF53067">
    <property type="entry name" value="Actin-like ATPase domain"/>
    <property type="match status" value="1"/>
</dbReference>
<reference evidence="1 2" key="1">
    <citation type="journal article" date="2013" name="Stand. Genomic Sci.">
        <title>Genome sequence of the reddish-pigmented Rubellimicrobium thermophilum type strain (DSM 16684(T)), a member of the Roseobacter clade.</title>
        <authorList>
            <person name="Fiebig A."/>
            <person name="Riedel T."/>
            <person name="Gronow S."/>
            <person name="Petersen J."/>
            <person name="Klenk H.P."/>
            <person name="Goker M."/>
        </authorList>
    </citation>
    <scope>NUCLEOTIDE SEQUENCE [LARGE SCALE GENOMIC DNA]</scope>
    <source>
        <strain evidence="1 2">DSM 16684</strain>
    </source>
</reference>
<evidence type="ECO:0000313" key="1">
    <source>
        <dbReference type="EMBL" id="EPX82441.1"/>
    </source>
</evidence>
<comment type="caution">
    <text evidence="1">The sequence shown here is derived from an EMBL/GenBank/DDBJ whole genome shotgun (WGS) entry which is preliminary data.</text>
</comment>
<dbReference type="InterPro" id="IPR043129">
    <property type="entry name" value="ATPase_NBD"/>
</dbReference>
<dbReference type="HOGENOM" id="CLU_036604_0_4_5"/>
<dbReference type="InterPro" id="IPR049874">
    <property type="entry name" value="ROK_cs"/>
</dbReference>
<dbReference type="AlphaFoldDB" id="S9QLU8"/>
<dbReference type="EMBL" id="AOLV01000041">
    <property type="protein sequence ID" value="EPX82441.1"/>
    <property type="molecule type" value="Genomic_DNA"/>
</dbReference>
<accession>S9QLU8</accession>
<dbReference type="RefSeq" id="WP_021099350.1">
    <property type="nucleotide sequence ID" value="NZ_KE557326.1"/>
</dbReference>
<keyword evidence="1" id="KW-0418">Kinase</keyword>
<dbReference type="Gene3D" id="3.30.420.40">
    <property type="match status" value="2"/>
</dbReference>
<dbReference type="GO" id="GO:0016301">
    <property type="term" value="F:kinase activity"/>
    <property type="evidence" value="ECO:0007669"/>
    <property type="project" value="UniProtKB-KW"/>
</dbReference>
<dbReference type="Pfam" id="PF00480">
    <property type="entry name" value="ROK"/>
    <property type="match status" value="1"/>
</dbReference>
<dbReference type="STRING" id="1123069.ruthe_03298"/>
<evidence type="ECO:0000313" key="2">
    <source>
        <dbReference type="Proteomes" id="UP000015346"/>
    </source>
</evidence>
<sequence>MNLEADLGPDGAIAQISRLLDSMTAQPGFDRRRIHAMVIGVPGPVSAEARTAPWSRVGVLPSDLAEQFGMAVAVENDANLMALGARHDHPEAASLLFLLVQTGIGAGLILSGRLHRGLLGWAGEVGHVPVAAAGDMPCMCGNRGCVALIAANPALMRAISKPTQPVNTLADLAHLVQSGDIDAIMALREAGRHIGEAIVGLVVGLAPEAIAVGGPIAEIGNHVITGIRETLAQRTPPAISSQIRIVAAQDHDRAAIRGATDLAFDLLFPIS</sequence>
<keyword evidence="2" id="KW-1185">Reference proteome</keyword>
<organism evidence="1 2">
    <name type="scientific">Rubellimicrobium thermophilum DSM 16684</name>
    <dbReference type="NCBI Taxonomy" id="1123069"/>
    <lineage>
        <taxon>Bacteria</taxon>
        <taxon>Pseudomonadati</taxon>
        <taxon>Pseudomonadota</taxon>
        <taxon>Alphaproteobacteria</taxon>
        <taxon>Rhodobacterales</taxon>
        <taxon>Roseobacteraceae</taxon>
        <taxon>Rubellimicrobium</taxon>
    </lineage>
</organism>